<comment type="caution">
    <text evidence="4">The sequence shown here is derived from an EMBL/GenBank/DDBJ whole genome shotgun (WGS) entry which is preliminary data.</text>
</comment>
<sequence>MTMQPTFSLRAAALALLFAAAAPALATDAAWTGTATVDAAKAGWGRLARLPDGRWLAVTTRYPGGDTTTLQLSVSSDKARTWAPLSRVAEPKRKLDNGELFVLPDGRVLLAMRSLIDGVSYRLNVYASDDQGAHWRFLSTITRNENPAGRKDRGVWEPVFTRLDDGTLSVVYADETRADEAPSFNQVVSQQLSSDGGRTWSPAVTIASQPGGGKLRPGMPVMARRPDGGFLMVLETCGDDPQCPVSYKTSPDGRTWPEGLGTPMADQRCGPHVMTTRSGTMFVTSCFNEVSASEDGGNTWTTVKPPAWPLGFRHSWPAVVEFGPNEIGVVNVVDGSVQIRFGAYGQGAVRR</sequence>
<dbReference type="SUPFAM" id="SSF50939">
    <property type="entry name" value="Sialidases"/>
    <property type="match status" value="1"/>
</dbReference>
<dbReference type="Gene3D" id="2.120.10.10">
    <property type="match status" value="1"/>
</dbReference>
<dbReference type="Proteomes" id="UP001226084">
    <property type="component" value="Unassembled WGS sequence"/>
</dbReference>
<name>A0AAP5AGY3_9GAMM</name>
<evidence type="ECO:0000259" key="3">
    <source>
        <dbReference type="Pfam" id="PF13088"/>
    </source>
</evidence>
<organism evidence="4 5">
    <name type="scientific">Stenotrophomonas rhizophila</name>
    <dbReference type="NCBI Taxonomy" id="216778"/>
    <lineage>
        <taxon>Bacteria</taxon>
        <taxon>Pseudomonadati</taxon>
        <taxon>Pseudomonadota</taxon>
        <taxon>Gammaproteobacteria</taxon>
        <taxon>Lysobacterales</taxon>
        <taxon>Lysobacteraceae</taxon>
        <taxon>Stenotrophomonas</taxon>
    </lineage>
</organism>
<evidence type="ECO:0000256" key="1">
    <source>
        <dbReference type="SAM" id="MobiDB-lite"/>
    </source>
</evidence>
<feature type="chain" id="PRO_5043008902" description="Sialidase domain-containing protein" evidence="2">
    <location>
        <begin position="27"/>
        <end position="351"/>
    </location>
</feature>
<gene>
    <name evidence="4" type="ORF">QE424_001758</name>
</gene>
<dbReference type="Pfam" id="PF13088">
    <property type="entry name" value="BNR_2"/>
    <property type="match status" value="1"/>
</dbReference>
<keyword evidence="2" id="KW-0732">Signal</keyword>
<dbReference type="InterPro" id="IPR036278">
    <property type="entry name" value="Sialidase_sf"/>
</dbReference>
<evidence type="ECO:0000256" key="2">
    <source>
        <dbReference type="SAM" id="SignalP"/>
    </source>
</evidence>
<feature type="domain" description="Sialidase" evidence="3">
    <location>
        <begin position="125"/>
        <end position="309"/>
    </location>
</feature>
<dbReference type="PANTHER" id="PTHR38792:SF3">
    <property type="entry name" value="BNR_ASP-BOX REPEAT DOMAIN PROTEIN (AFU_ORTHOLOGUE AFUA_7G06430)-RELATED"/>
    <property type="match status" value="1"/>
</dbReference>
<reference evidence="4" key="1">
    <citation type="submission" date="2023-07" db="EMBL/GenBank/DDBJ databases">
        <title>Functional and genomic diversity of the sorghum phyllosphere microbiome.</title>
        <authorList>
            <person name="Shade A."/>
        </authorList>
    </citation>
    <scope>NUCLEOTIDE SEQUENCE</scope>
    <source>
        <strain evidence="4">SORGH_AS_0457</strain>
    </source>
</reference>
<dbReference type="PANTHER" id="PTHR38792">
    <property type="entry name" value="BNR/ASP-BOX REPEAT DOMAIN PROTEIN (AFU_ORTHOLOGUE AFUA_7G06430)-RELATED"/>
    <property type="match status" value="1"/>
</dbReference>
<dbReference type="InterPro" id="IPR011040">
    <property type="entry name" value="Sialidase"/>
</dbReference>
<proteinExistence type="predicted"/>
<protein>
    <recommendedName>
        <fullName evidence="3">Sialidase domain-containing protein</fullName>
    </recommendedName>
</protein>
<dbReference type="EMBL" id="JAUTAS010000001">
    <property type="protein sequence ID" value="MDQ1108599.1"/>
    <property type="molecule type" value="Genomic_DNA"/>
</dbReference>
<feature type="region of interest" description="Disordered" evidence="1">
    <location>
        <begin position="192"/>
        <end position="219"/>
    </location>
</feature>
<evidence type="ECO:0000313" key="5">
    <source>
        <dbReference type="Proteomes" id="UP001226084"/>
    </source>
</evidence>
<dbReference type="CDD" id="cd15482">
    <property type="entry name" value="Sialidase_non-viral"/>
    <property type="match status" value="1"/>
</dbReference>
<feature type="signal peptide" evidence="2">
    <location>
        <begin position="1"/>
        <end position="26"/>
    </location>
</feature>
<evidence type="ECO:0000313" key="4">
    <source>
        <dbReference type="EMBL" id="MDQ1108599.1"/>
    </source>
</evidence>
<dbReference type="AlphaFoldDB" id="A0AAP5AGY3"/>
<accession>A0AAP5AGY3</accession>